<dbReference type="Proteomes" id="UP000663825">
    <property type="component" value="Unassembled WGS sequence"/>
</dbReference>
<evidence type="ECO:0000313" key="2">
    <source>
        <dbReference type="EMBL" id="CAF3350591.1"/>
    </source>
</evidence>
<evidence type="ECO:0000313" key="5">
    <source>
        <dbReference type="Proteomes" id="UP000663825"/>
    </source>
</evidence>
<comment type="caution">
    <text evidence="2">The sequence shown here is derived from an EMBL/GenBank/DDBJ whole genome shotgun (WGS) entry which is preliminary data.</text>
</comment>
<accession>A0A817VXE5</accession>
<evidence type="ECO:0000313" key="4">
    <source>
        <dbReference type="EMBL" id="CAF4444506.1"/>
    </source>
</evidence>
<dbReference type="EMBL" id="CAJOBO010002321">
    <property type="protein sequence ID" value="CAF4444506.1"/>
    <property type="molecule type" value="Genomic_DNA"/>
</dbReference>
<dbReference type="AlphaFoldDB" id="A0A817VXE5"/>
<dbReference type="OrthoDB" id="10058144at2759"/>
<protein>
    <submittedName>
        <fullName evidence="2">Uncharacterized protein</fullName>
    </submittedName>
</protein>
<gene>
    <name evidence="4" type="ORF">HFQ381_LOCUS23391</name>
    <name evidence="1" type="ORF">LUA448_LOCUS1458</name>
    <name evidence="2" type="ORF">TIS948_LOCUS23236</name>
    <name evidence="3" type="ORF">UJA718_LOCUS13441</name>
</gene>
<evidence type="ECO:0000313" key="3">
    <source>
        <dbReference type="EMBL" id="CAF4314190.1"/>
    </source>
</evidence>
<dbReference type="PROSITE" id="PS51996">
    <property type="entry name" value="TR_MART"/>
    <property type="match status" value="1"/>
</dbReference>
<reference evidence="2" key="1">
    <citation type="submission" date="2021-02" db="EMBL/GenBank/DDBJ databases">
        <authorList>
            <person name="Nowell W R."/>
        </authorList>
    </citation>
    <scope>NUCLEOTIDE SEQUENCE</scope>
</reference>
<dbReference type="Proteomes" id="UP000663851">
    <property type="component" value="Unassembled WGS sequence"/>
</dbReference>
<keyword evidence="6" id="KW-1185">Reference proteome</keyword>
<sequence>MLNRALRTMEFDIIMKMDFSIRDLYEDMDRLHVEQSIGHRKSDSFTVYRGQGLVKTDFNQLVKTKCGLLSSNSFLSTSKNHNVSLNFARHPMLNSDLIGVLFIMTIDPSLSSTRFASIKNVSCHQTERETLVSIRSIFRIGHIKQIEHDNDRLWQVELKSANDADSQRHKFTERIRQRTMELTGGHGLGQLLIMINQFSKAEDLHKVLL</sequence>
<dbReference type="SUPFAM" id="SSF56399">
    <property type="entry name" value="ADP-ribosylation"/>
    <property type="match status" value="1"/>
</dbReference>
<dbReference type="Gene3D" id="3.90.176.10">
    <property type="entry name" value="Toxin ADP-ribosyltransferase, Chain A, domain 1"/>
    <property type="match status" value="1"/>
</dbReference>
<dbReference type="Proteomes" id="UP000663833">
    <property type="component" value="Unassembled WGS sequence"/>
</dbReference>
<evidence type="ECO:0000313" key="6">
    <source>
        <dbReference type="Proteomes" id="UP000663873"/>
    </source>
</evidence>
<dbReference type="Proteomes" id="UP000663873">
    <property type="component" value="Unassembled WGS sequence"/>
</dbReference>
<proteinExistence type="predicted"/>
<dbReference type="EMBL" id="CAJNYD010000035">
    <property type="protein sequence ID" value="CAF3189169.1"/>
    <property type="molecule type" value="Genomic_DNA"/>
</dbReference>
<dbReference type="EMBL" id="CAJNXB010003995">
    <property type="protein sequence ID" value="CAF3350591.1"/>
    <property type="molecule type" value="Genomic_DNA"/>
</dbReference>
<organism evidence="2 5">
    <name type="scientific">Rotaria socialis</name>
    <dbReference type="NCBI Taxonomy" id="392032"/>
    <lineage>
        <taxon>Eukaryota</taxon>
        <taxon>Metazoa</taxon>
        <taxon>Spiralia</taxon>
        <taxon>Gnathifera</taxon>
        <taxon>Rotifera</taxon>
        <taxon>Eurotatoria</taxon>
        <taxon>Bdelloidea</taxon>
        <taxon>Philodinida</taxon>
        <taxon>Philodinidae</taxon>
        <taxon>Rotaria</taxon>
    </lineage>
</organism>
<name>A0A817VXE5_9BILA</name>
<dbReference type="EMBL" id="CAJOBP010001818">
    <property type="protein sequence ID" value="CAF4314190.1"/>
    <property type="molecule type" value="Genomic_DNA"/>
</dbReference>
<evidence type="ECO:0000313" key="1">
    <source>
        <dbReference type="EMBL" id="CAF3189169.1"/>
    </source>
</evidence>